<dbReference type="Gene3D" id="3.30.470.10">
    <property type="match status" value="1"/>
</dbReference>
<dbReference type="PATRIC" id="fig|544718.43.peg.229"/>
<comment type="caution">
    <text evidence="1">The sequence shown here is derived from an EMBL/GenBank/DDBJ whole genome shotgun (WGS) entry which is preliminary data.</text>
</comment>
<dbReference type="Proteomes" id="UP000093281">
    <property type="component" value="Unassembled WGS sequence"/>
</dbReference>
<dbReference type="InterPro" id="IPR036038">
    <property type="entry name" value="Aminotransferase-like"/>
</dbReference>
<keyword evidence="2" id="KW-0032">Aminotransferase</keyword>
<dbReference type="EMBL" id="LCUJ01000002">
    <property type="protein sequence ID" value="OCL99796.1"/>
    <property type="molecule type" value="Genomic_DNA"/>
</dbReference>
<protein>
    <submittedName>
        <fullName evidence="2">Branched-chain amino acid aminotransferase</fullName>
    </submittedName>
</protein>
<evidence type="ECO:0000313" key="4">
    <source>
        <dbReference type="Proteomes" id="UP000308001"/>
    </source>
</evidence>
<sequence length="186" mass="22014">MYFETIKCEDFEVFNLDYHNKRVAKTIGKNLNLQEYINPISDELLRCKVIYDENEIISVDYFPYKKRDIKSFKLIYENDINYSKKYLNREKIDELFLKKESCDEIIIVKNGVVRDTSIANIAIFYDGYWIVSKNSLLEGTTKTRLLEEKNLVEKDISVEMLKKTEKIALLNSMIGFDIINEFEISD</sequence>
<name>A0A1C0B875_9BACT</name>
<dbReference type="Pfam" id="PF01063">
    <property type="entry name" value="Aminotran_4"/>
    <property type="match status" value="1"/>
</dbReference>
<dbReference type="STRING" id="544718.AAX25_00233"/>
<evidence type="ECO:0000313" key="2">
    <source>
        <dbReference type="EMBL" id="TLS73162.1"/>
    </source>
</evidence>
<reference evidence="2 4" key="3">
    <citation type="submission" date="2019-05" db="EMBL/GenBank/DDBJ databases">
        <title>Arcobacter cibarius and Arcobacter thereius providing challenges in identification an antibiotic susceptibility and Quinolone resistance.</title>
        <authorList>
            <person name="Busch A."/>
            <person name="Hanel I."/>
            <person name="Hotzel H."/>
            <person name="Tomaso H."/>
        </authorList>
    </citation>
    <scope>NUCLEOTIDE SEQUENCE [LARGE SCALE GENOMIC DNA]</scope>
    <source>
        <strain evidence="2 4">17CS1191_2</strain>
    </source>
</reference>
<reference evidence="3" key="1">
    <citation type="submission" date="2015-05" db="EMBL/GenBank/DDBJ databases">
        <authorList>
            <person name="Rovetto F."/>
            <person name="Cocolin L."/>
            <person name="Illeghems K."/>
            <person name="Van Nieuwerburgh F."/>
            <person name="Houf K."/>
        </authorList>
    </citation>
    <scope>NUCLEOTIDE SEQUENCE [LARGE SCALE GENOMIC DNA]</scope>
    <source>
        <strain evidence="3">DU22</strain>
    </source>
</reference>
<gene>
    <name evidence="1" type="ORF">AAX29_00846</name>
    <name evidence="2" type="ORF">FE246_01370</name>
</gene>
<dbReference type="EMBL" id="VBUF01000001">
    <property type="protein sequence ID" value="TLS73162.1"/>
    <property type="molecule type" value="Genomic_DNA"/>
</dbReference>
<evidence type="ECO:0000313" key="1">
    <source>
        <dbReference type="EMBL" id="OCL99796.1"/>
    </source>
</evidence>
<dbReference type="SUPFAM" id="SSF56752">
    <property type="entry name" value="D-aminoacid aminotransferase-like PLP-dependent enzymes"/>
    <property type="match status" value="1"/>
</dbReference>
<dbReference type="RefSeq" id="WP_066181033.1">
    <property type="nucleotide sequence ID" value="NZ_LCUJ01000002.1"/>
</dbReference>
<dbReference type="Proteomes" id="UP000308001">
    <property type="component" value="Unassembled WGS sequence"/>
</dbReference>
<dbReference type="InterPro" id="IPR043132">
    <property type="entry name" value="BCAT-like_C"/>
</dbReference>
<dbReference type="OrthoDB" id="1148709at2"/>
<accession>A0A1C0B875</accession>
<organism evidence="1 3">
    <name type="scientific">Aliarcobacter thereius</name>
    <dbReference type="NCBI Taxonomy" id="544718"/>
    <lineage>
        <taxon>Bacteria</taxon>
        <taxon>Pseudomonadati</taxon>
        <taxon>Campylobacterota</taxon>
        <taxon>Epsilonproteobacteria</taxon>
        <taxon>Campylobacterales</taxon>
        <taxon>Arcobacteraceae</taxon>
        <taxon>Aliarcobacter</taxon>
    </lineage>
</organism>
<dbReference type="Gene3D" id="3.20.10.10">
    <property type="entry name" value="D-amino Acid Aminotransferase, subunit A, domain 2"/>
    <property type="match status" value="1"/>
</dbReference>
<dbReference type="InterPro" id="IPR001544">
    <property type="entry name" value="Aminotrans_IV"/>
</dbReference>
<dbReference type="GO" id="GO:0008483">
    <property type="term" value="F:transaminase activity"/>
    <property type="evidence" value="ECO:0007669"/>
    <property type="project" value="UniProtKB-KW"/>
</dbReference>
<keyword evidence="2" id="KW-0808">Transferase</keyword>
<evidence type="ECO:0000313" key="3">
    <source>
        <dbReference type="Proteomes" id="UP000093281"/>
    </source>
</evidence>
<reference evidence="1" key="2">
    <citation type="submission" date="2015-05" db="EMBL/GenBank/DDBJ databases">
        <authorList>
            <person name="Wang D.B."/>
            <person name="Wang M."/>
        </authorList>
    </citation>
    <scope>NUCLEOTIDE SEQUENCE [LARGE SCALE GENOMIC DNA]</scope>
    <source>
        <strain evidence="1">DU22</strain>
    </source>
</reference>
<dbReference type="AlphaFoldDB" id="A0A1C0B875"/>
<dbReference type="InterPro" id="IPR043131">
    <property type="entry name" value="BCAT-like_N"/>
</dbReference>
<proteinExistence type="predicted"/>